<gene>
    <name evidence="3" type="ORF">QYM36_019392</name>
</gene>
<feature type="domain" description="BLOC-1-related complex subunit 6 C-terminal helix" evidence="2">
    <location>
        <begin position="111"/>
        <end position="206"/>
    </location>
</feature>
<protein>
    <recommendedName>
        <fullName evidence="2">BLOC-1-related complex subunit 6 C-terminal helix domain-containing protein</fullName>
    </recommendedName>
</protein>
<sequence>MENTNSGKSKIVNDVMTSSYSEILDDDLSPGSSSIESLTEHDDRQLGSTETLANLAAHGTITTKGDLVCFVAKNLEEKIRMSSPSDEIPTAHQAFLRPSPRVMETSMSQTVEFLNKIEGDARRVASAVDSLMEQLGTTLHQISAVTSESLDVYKDSVCKACDLMDSNIKNMYQLIAKCEEANQAMVPIYKYVESVKETKKLVDLLESVAFS</sequence>
<proteinExistence type="predicted"/>
<evidence type="ECO:0000256" key="1">
    <source>
        <dbReference type="SAM" id="MobiDB-lite"/>
    </source>
</evidence>
<comment type="caution">
    <text evidence="3">The sequence shown here is derived from an EMBL/GenBank/DDBJ whole genome shotgun (WGS) entry which is preliminary data.</text>
</comment>
<dbReference type="Proteomes" id="UP001187531">
    <property type="component" value="Unassembled WGS sequence"/>
</dbReference>
<dbReference type="InterPro" id="IPR019314">
    <property type="entry name" value="BORCS6"/>
</dbReference>
<accession>A0AA88H7E0</accession>
<dbReference type="EMBL" id="JAVRJZ010001049">
    <property type="protein sequence ID" value="KAK2702006.1"/>
    <property type="molecule type" value="Genomic_DNA"/>
</dbReference>
<dbReference type="PANTHER" id="PTHR13440:SF7">
    <property type="entry name" value="BLOC-1 RELATED COMPLEX SUBUNIT 6"/>
    <property type="match status" value="1"/>
</dbReference>
<reference evidence="3" key="1">
    <citation type="submission" date="2023-07" db="EMBL/GenBank/DDBJ databases">
        <title>Chromosome-level genome assembly of Artemia franciscana.</title>
        <authorList>
            <person name="Jo E."/>
        </authorList>
    </citation>
    <scope>NUCLEOTIDE SEQUENCE</scope>
    <source>
        <tissue evidence="3">Whole body</tissue>
    </source>
</reference>
<dbReference type="GO" id="GO:0099078">
    <property type="term" value="C:BORC complex"/>
    <property type="evidence" value="ECO:0007669"/>
    <property type="project" value="TreeGrafter"/>
</dbReference>
<evidence type="ECO:0000313" key="4">
    <source>
        <dbReference type="Proteomes" id="UP001187531"/>
    </source>
</evidence>
<name>A0AA88H7E0_ARTSF</name>
<dbReference type="InterPro" id="IPR046465">
    <property type="entry name" value="BORCS6_C"/>
</dbReference>
<dbReference type="PANTHER" id="PTHR13440">
    <property type="entry name" value="BLOC-1 RELATED COMPLEX SUBUNIT 6"/>
    <property type="match status" value="1"/>
</dbReference>
<dbReference type="AlphaFoldDB" id="A0AA88H7E0"/>
<evidence type="ECO:0000313" key="3">
    <source>
        <dbReference type="EMBL" id="KAK2702006.1"/>
    </source>
</evidence>
<dbReference type="Pfam" id="PF10157">
    <property type="entry name" value="BORCS6"/>
    <property type="match status" value="1"/>
</dbReference>
<dbReference type="GO" id="GO:0032418">
    <property type="term" value="P:lysosome localization"/>
    <property type="evidence" value="ECO:0007669"/>
    <property type="project" value="TreeGrafter"/>
</dbReference>
<organism evidence="3 4">
    <name type="scientific">Artemia franciscana</name>
    <name type="common">Brine shrimp</name>
    <name type="synonym">Artemia sanfranciscana</name>
    <dbReference type="NCBI Taxonomy" id="6661"/>
    <lineage>
        <taxon>Eukaryota</taxon>
        <taxon>Metazoa</taxon>
        <taxon>Ecdysozoa</taxon>
        <taxon>Arthropoda</taxon>
        <taxon>Crustacea</taxon>
        <taxon>Branchiopoda</taxon>
        <taxon>Anostraca</taxon>
        <taxon>Artemiidae</taxon>
        <taxon>Artemia</taxon>
    </lineage>
</organism>
<feature type="region of interest" description="Disordered" evidence="1">
    <location>
        <begin position="23"/>
        <end position="45"/>
    </location>
</feature>
<evidence type="ECO:0000259" key="2">
    <source>
        <dbReference type="Pfam" id="PF10157"/>
    </source>
</evidence>
<keyword evidence="4" id="KW-1185">Reference proteome</keyword>